<evidence type="ECO:0000313" key="2">
    <source>
        <dbReference type="EMBL" id="MCW2309599.1"/>
    </source>
</evidence>
<dbReference type="SUPFAM" id="SSF56925">
    <property type="entry name" value="OMPA-like"/>
    <property type="match status" value="1"/>
</dbReference>
<keyword evidence="1" id="KW-0732">Signal</keyword>
<reference evidence="3" key="1">
    <citation type="submission" date="2023-07" db="EMBL/GenBank/DDBJ databases">
        <title>Genome sequencing of Purple Non-Sulfur Bacteria from various extreme environments.</title>
        <authorList>
            <person name="Mayer M."/>
        </authorList>
    </citation>
    <scope>NUCLEOTIDE SEQUENCE [LARGE SCALE GENOMIC DNA]</scope>
    <source>
        <strain evidence="3">DSM 17935</strain>
    </source>
</reference>
<evidence type="ECO:0000256" key="1">
    <source>
        <dbReference type="SAM" id="SignalP"/>
    </source>
</evidence>
<feature type="signal peptide" evidence="1">
    <location>
        <begin position="1"/>
        <end position="29"/>
    </location>
</feature>
<dbReference type="RefSeq" id="WP_264603173.1">
    <property type="nucleotide sequence ID" value="NZ_JAOQNS010000013.1"/>
</dbReference>
<dbReference type="EMBL" id="JAOQNS010000013">
    <property type="protein sequence ID" value="MCW2309599.1"/>
    <property type="molecule type" value="Genomic_DNA"/>
</dbReference>
<evidence type="ECO:0000313" key="3">
    <source>
        <dbReference type="Proteomes" id="UP001209755"/>
    </source>
</evidence>
<dbReference type="Proteomes" id="UP001209755">
    <property type="component" value="Unassembled WGS sequence"/>
</dbReference>
<gene>
    <name evidence="2" type="ORF">M2319_003955</name>
</gene>
<dbReference type="InterPro" id="IPR011250">
    <property type="entry name" value="OMP/PagP_B-barrel"/>
</dbReference>
<comment type="caution">
    <text evidence="2">The sequence shown here is derived from an EMBL/GenBank/DDBJ whole genome shotgun (WGS) entry which is preliminary data.</text>
</comment>
<name>A0ABT3HGX4_9HYPH</name>
<dbReference type="Gene3D" id="2.40.160.20">
    <property type="match status" value="1"/>
</dbReference>
<sequence length="269" mass="28703">MTTTQGRRTGRILSIALAASLLAASPAFAEDFAAGDAGPVPGDAALPGWQFTIAPYFWGAGITGDVAQFGLPTTRIDQSFSDILDSLEFAGMIVGEARYGPYSVSTDLSYVQTSESERTPLGILARRVRVTSKSLRWATLAGYTVYEDARFRLDAKAGVQLSSVETRIKVSGGLLGTRTRTDGETWVDGLAGLRARISLSERFYLTAWGYAGAGGADFAWDALGGAGYNFTPNTSAFLGYRANGVDYRDGGFIYDVVQHGPVAGLVFRF</sequence>
<proteinExistence type="predicted"/>
<accession>A0ABT3HGX4</accession>
<keyword evidence="3" id="KW-1185">Reference proteome</keyword>
<organism evidence="2 3">
    <name type="scientific">Rhodobium gokarnense</name>
    <dbReference type="NCBI Taxonomy" id="364296"/>
    <lineage>
        <taxon>Bacteria</taxon>
        <taxon>Pseudomonadati</taxon>
        <taxon>Pseudomonadota</taxon>
        <taxon>Alphaproteobacteria</taxon>
        <taxon>Hyphomicrobiales</taxon>
        <taxon>Rhodobiaceae</taxon>
        <taxon>Rhodobium</taxon>
    </lineage>
</organism>
<feature type="chain" id="PRO_5047411748" evidence="1">
    <location>
        <begin position="30"/>
        <end position="269"/>
    </location>
</feature>
<protein>
    <submittedName>
        <fullName evidence="2">Opacity protein-like surface antigen</fullName>
    </submittedName>
</protein>